<reference evidence="3 4" key="1">
    <citation type="submission" date="2018-05" db="EMBL/GenBank/DDBJ databases">
        <title>Genomic Encyclopedia of Type Strains, Phase IV (KMG-IV): sequencing the most valuable type-strain genomes for metagenomic binning, comparative biology and taxonomic classification.</title>
        <authorList>
            <person name="Goeker M."/>
        </authorList>
    </citation>
    <scope>NUCLEOTIDE SEQUENCE [LARGE SCALE GENOMIC DNA]</scope>
    <source>
        <strain evidence="3 4">DSM 103371</strain>
    </source>
</reference>
<protein>
    <submittedName>
        <fullName evidence="3">Omega-6 fatty acid desaturase (Delta-12 desaturase)</fullName>
    </submittedName>
</protein>
<accession>A0A316GDF3</accession>
<feature type="transmembrane region" description="Helical" evidence="1">
    <location>
        <begin position="38"/>
        <end position="57"/>
    </location>
</feature>
<dbReference type="GO" id="GO:0006629">
    <property type="term" value="P:lipid metabolic process"/>
    <property type="evidence" value="ECO:0007669"/>
    <property type="project" value="InterPro"/>
</dbReference>
<dbReference type="AlphaFoldDB" id="A0A316GDF3"/>
<sequence>MTIQSAVQDGDAVMPETDARTWVRILSKYREPSHRRSAFEIAVTAVPLMALWVLAWASLSVSVWLAIGISIVNAGFLVRLFAIQHDCGHGSLFRNRRLGDWVGRVLGVVTLTPYDVWKTTHALHHASSGNLDRRGIGDVMTLTVDEYRSRSWTGRLSYRLYRNPLIMFLVGPAWLFYCQHRVPLGVGGRRVWISAMGTNIAIVCLLALVVWTVGVAPVVFLWLPTTFFAAAIGVWMFYVQHQFEDTVWQEEQDWQLHHAAAHGSSHYILPQPLQWMTANIGVHHVHHLQSRVPFYRLTEVLRDHPDLDQVQRLSVRQSLSSIKLKLWDERHQKLVSFRDARQSDVRVA</sequence>
<dbReference type="PANTHER" id="PTHR19353:SF73">
    <property type="entry name" value="FATTY ACID DESATURASE"/>
    <property type="match status" value="1"/>
</dbReference>
<feature type="domain" description="Fatty acid desaturase" evidence="2">
    <location>
        <begin position="63"/>
        <end position="307"/>
    </location>
</feature>
<dbReference type="Proteomes" id="UP000245390">
    <property type="component" value="Unassembled WGS sequence"/>
</dbReference>
<dbReference type="GO" id="GO:0016020">
    <property type="term" value="C:membrane"/>
    <property type="evidence" value="ECO:0007669"/>
    <property type="project" value="TreeGrafter"/>
</dbReference>
<gene>
    <name evidence="3" type="ORF">C8D95_101851</name>
</gene>
<dbReference type="OrthoDB" id="9769653at2"/>
<proteinExistence type="predicted"/>
<dbReference type="KEGG" id="salo:EF888_05690"/>
<dbReference type="CDD" id="cd03507">
    <property type="entry name" value="Delta12-FADS-like"/>
    <property type="match status" value="1"/>
</dbReference>
<evidence type="ECO:0000256" key="1">
    <source>
        <dbReference type="SAM" id="Phobius"/>
    </source>
</evidence>
<keyword evidence="1" id="KW-0812">Transmembrane</keyword>
<evidence type="ECO:0000259" key="2">
    <source>
        <dbReference type="Pfam" id="PF00487"/>
    </source>
</evidence>
<feature type="transmembrane region" description="Helical" evidence="1">
    <location>
        <begin position="63"/>
        <end position="81"/>
    </location>
</feature>
<comment type="caution">
    <text evidence="3">The sequence shown here is derived from an EMBL/GenBank/DDBJ whole genome shotgun (WGS) entry which is preliminary data.</text>
</comment>
<organism evidence="3 4">
    <name type="scientific">Silicimonas algicola</name>
    <dbReference type="NCBI Taxonomy" id="1826607"/>
    <lineage>
        <taxon>Bacteria</taxon>
        <taxon>Pseudomonadati</taxon>
        <taxon>Pseudomonadota</taxon>
        <taxon>Alphaproteobacteria</taxon>
        <taxon>Rhodobacterales</taxon>
        <taxon>Paracoccaceae</taxon>
    </lineage>
</organism>
<keyword evidence="4" id="KW-1185">Reference proteome</keyword>
<feature type="transmembrane region" description="Helical" evidence="1">
    <location>
        <begin position="219"/>
        <end position="239"/>
    </location>
</feature>
<keyword evidence="1" id="KW-1133">Transmembrane helix</keyword>
<feature type="transmembrane region" description="Helical" evidence="1">
    <location>
        <begin position="191"/>
        <end position="213"/>
    </location>
</feature>
<evidence type="ECO:0000313" key="3">
    <source>
        <dbReference type="EMBL" id="PWK59029.1"/>
    </source>
</evidence>
<dbReference type="RefSeq" id="WP_109757859.1">
    <property type="nucleotide sequence ID" value="NZ_CP034588.1"/>
</dbReference>
<dbReference type="InterPro" id="IPR005804">
    <property type="entry name" value="FA_desaturase_dom"/>
</dbReference>
<dbReference type="Pfam" id="PF00487">
    <property type="entry name" value="FA_desaturase"/>
    <property type="match status" value="1"/>
</dbReference>
<name>A0A316GDF3_9RHOB</name>
<dbReference type="InterPro" id="IPR012171">
    <property type="entry name" value="Fatty_acid_desaturase"/>
</dbReference>
<dbReference type="PANTHER" id="PTHR19353">
    <property type="entry name" value="FATTY ACID DESATURASE 2"/>
    <property type="match status" value="1"/>
</dbReference>
<dbReference type="GO" id="GO:0016717">
    <property type="term" value="F:oxidoreductase activity, acting on paired donors, with oxidation of a pair of donors resulting in the reduction of molecular oxygen to two molecules of water"/>
    <property type="evidence" value="ECO:0007669"/>
    <property type="project" value="TreeGrafter"/>
</dbReference>
<dbReference type="EMBL" id="QGGV01000001">
    <property type="protein sequence ID" value="PWK59029.1"/>
    <property type="molecule type" value="Genomic_DNA"/>
</dbReference>
<evidence type="ECO:0000313" key="4">
    <source>
        <dbReference type="Proteomes" id="UP000245390"/>
    </source>
</evidence>
<keyword evidence="1" id="KW-0472">Membrane</keyword>